<dbReference type="AlphaFoldDB" id="A0A1H0N441"/>
<dbReference type="STRING" id="1166073.SAMN05192530_11713"/>
<evidence type="ECO:0000313" key="1">
    <source>
        <dbReference type="EMBL" id="SDO87275.1"/>
    </source>
</evidence>
<evidence type="ECO:0000313" key="2">
    <source>
        <dbReference type="Proteomes" id="UP000198793"/>
    </source>
</evidence>
<accession>A0A1H0N441</accession>
<dbReference type="PANTHER" id="PTHR35564:SF4">
    <property type="entry name" value="CYTOPLASMIC PROTEIN"/>
    <property type="match status" value="1"/>
</dbReference>
<sequence length="330" mass="35620">MSALAKPADDGAVDPLVSALLADPQSFEPTTAIRIAERAGASLEIGSEVSTRLAPAAIASVTRRSDRVMLRSTLPGLVGALGALPPSYTETVLEEERHRSRAFRAFLDVFADPIARLMVDANEKYRLPRLLRWRKLSGGNRIVGALLAFAGVRTPETRRLNPLGDEAVLRYAGLFATRSRNASGLGSMLAAHLRLPVEIEQFSPRWVPIPVTEQTALGASRGARLGVDAAAGQAIRDYAGAFRVVVGPVGYADYLSFEPGKPRMEELMQLVRLYVGPSLRFDVQVVLRREDVPFCRLGEGAIPARLGWNSWARVAPSAVDSRDAIVAATA</sequence>
<proteinExistence type="predicted"/>
<dbReference type="Proteomes" id="UP000198793">
    <property type="component" value="Unassembled WGS sequence"/>
</dbReference>
<name>A0A1H0N441_9HYPH</name>
<dbReference type="InterPro" id="IPR010732">
    <property type="entry name" value="T6SS_TssG-like"/>
</dbReference>
<organism evidence="1 2">
    <name type="scientific">Aureimonas jatrophae</name>
    <dbReference type="NCBI Taxonomy" id="1166073"/>
    <lineage>
        <taxon>Bacteria</taxon>
        <taxon>Pseudomonadati</taxon>
        <taxon>Pseudomonadota</taxon>
        <taxon>Alphaproteobacteria</taxon>
        <taxon>Hyphomicrobiales</taxon>
        <taxon>Aurantimonadaceae</taxon>
        <taxon>Aureimonas</taxon>
    </lineage>
</organism>
<dbReference type="Pfam" id="PF06996">
    <property type="entry name" value="T6SS_TssG"/>
    <property type="match status" value="1"/>
</dbReference>
<dbReference type="PANTHER" id="PTHR35564">
    <property type="match status" value="1"/>
</dbReference>
<keyword evidence="2" id="KW-1185">Reference proteome</keyword>
<dbReference type="OrthoDB" id="1523296at2"/>
<dbReference type="RefSeq" id="WP_090677093.1">
    <property type="nucleotide sequence ID" value="NZ_FNIT01000017.1"/>
</dbReference>
<gene>
    <name evidence="1" type="ORF">SAMN05192530_11713</name>
</gene>
<dbReference type="EMBL" id="FNIT01000017">
    <property type="protein sequence ID" value="SDO87275.1"/>
    <property type="molecule type" value="Genomic_DNA"/>
</dbReference>
<reference evidence="1 2" key="1">
    <citation type="submission" date="2016-10" db="EMBL/GenBank/DDBJ databases">
        <authorList>
            <person name="de Groot N.N."/>
        </authorList>
    </citation>
    <scope>NUCLEOTIDE SEQUENCE [LARGE SCALE GENOMIC DNA]</scope>
    <source>
        <strain evidence="2">L7-484,KACC 16230,DSM 25025</strain>
    </source>
</reference>
<dbReference type="NCBIfam" id="TIGR03347">
    <property type="entry name" value="VI_chp_1"/>
    <property type="match status" value="1"/>
</dbReference>
<protein>
    <submittedName>
        <fullName evidence="1">Type VI secretion system protein ImpH</fullName>
    </submittedName>
</protein>